<name>A0A7T8GU09_CALRO</name>
<evidence type="ECO:0000313" key="2">
    <source>
        <dbReference type="Proteomes" id="UP000595437"/>
    </source>
</evidence>
<accession>A0A7T8GU09</accession>
<proteinExistence type="predicted"/>
<feature type="non-terminal residue" evidence="1">
    <location>
        <position position="1"/>
    </location>
</feature>
<dbReference type="Proteomes" id="UP000595437">
    <property type="component" value="Chromosome 12"/>
</dbReference>
<reference evidence="2" key="1">
    <citation type="submission" date="2021-01" db="EMBL/GenBank/DDBJ databases">
        <title>Caligus Genome Assembly.</title>
        <authorList>
            <person name="Gallardo-Escarate C."/>
        </authorList>
    </citation>
    <scope>NUCLEOTIDE SEQUENCE [LARGE SCALE GENOMIC DNA]</scope>
</reference>
<dbReference type="AlphaFoldDB" id="A0A7T8GU09"/>
<dbReference type="EMBL" id="CP045901">
    <property type="protein sequence ID" value="QQP37789.1"/>
    <property type="molecule type" value="Genomic_DNA"/>
</dbReference>
<evidence type="ECO:0000313" key="1">
    <source>
        <dbReference type="EMBL" id="QQP37789.1"/>
    </source>
</evidence>
<keyword evidence="2" id="KW-1185">Reference proteome</keyword>
<protein>
    <submittedName>
        <fullName evidence="1">Uncharacterized protein</fullName>
    </submittedName>
</protein>
<gene>
    <name evidence="1" type="ORF">FKW44_018181</name>
</gene>
<sequence length="72" mass="8154">IKMQNELNTNKYFKLAYSANRCRYAVKWVRERLPLGISVEGNPPPSLYAAPVVKNPPRKAHKDPVTAEVCTL</sequence>
<organism evidence="1 2">
    <name type="scientific">Caligus rogercresseyi</name>
    <name type="common">Sea louse</name>
    <dbReference type="NCBI Taxonomy" id="217165"/>
    <lineage>
        <taxon>Eukaryota</taxon>
        <taxon>Metazoa</taxon>
        <taxon>Ecdysozoa</taxon>
        <taxon>Arthropoda</taxon>
        <taxon>Crustacea</taxon>
        <taxon>Multicrustacea</taxon>
        <taxon>Hexanauplia</taxon>
        <taxon>Copepoda</taxon>
        <taxon>Siphonostomatoida</taxon>
        <taxon>Caligidae</taxon>
        <taxon>Caligus</taxon>
    </lineage>
</organism>